<reference evidence="1 2" key="1">
    <citation type="journal article" date="2020" name="bioRxiv">
        <title>Metabolic contributions of an alphaproteobacterial endosymbiont in the apicomplexan Cardiosporidium cionae.</title>
        <authorList>
            <person name="Hunter E.S."/>
            <person name="Paight C.J."/>
            <person name="Lane C.E."/>
        </authorList>
    </citation>
    <scope>NUCLEOTIDE SEQUENCE [LARGE SCALE GENOMIC DNA]</scope>
    <source>
        <strain evidence="1">ESH_2018</strain>
    </source>
</reference>
<dbReference type="EMBL" id="JADAQX010000176">
    <property type="protein sequence ID" value="KAF8821471.1"/>
    <property type="molecule type" value="Genomic_DNA"/>
</dbReference>
<name>A0ABQ7JBX5_9APIC</name>
<organism evidence="1 2">
    <name type="scientific">Cardiosporidium cionae</name>
    <dbReference type="NCBI Taxonomy" id="476202"/>
    <lineage>
        <taxon>Eukaryota</taxon>
        <taxon>Sar</taxon>
        <taxon>Alveolata</taxon>
        <taxon>Apicomplexa</taxon>
        <taxon>Aconoidasida</taxon>
        <taxon>Nephromycida</taxon>
        <taxon>Cardiosporidium</taxon>
    </lineage>
</organism>
<evidence type="ECO:0000313" key="1">
    <source>
        <dbReference type="EMBL" id="KAF8821471.1"/>
    </source>
</evidence>
<gene>
    <name evidence="1" type="ORF">IE077_001989</name>
</gene>
<proteinExistence type="predicted"/>
<comment type="caution">
    <text evidence="1">The sequence shown here is derived from an EMBL/GenBank/DDBJ whole genome shotgun (WGS) entry which is preliminary data.</text>
</comment>
<evidence type="ECO:0000313" key="2">
    <source>
        <dbReference type="Proteomes" id="UP000823046"/>
    </source>
</evidence>
<dbReference type="Proteomes" id="UP000823046">
    <property type="component" value="Unassembled WGS sequence"/>
</dbReference>
<accession>A0ABQ7JBX5</accession>
<protein>
    <submittedName>
        <fullName evidence="1">Uncharacterized protein</fullName>
    </submittedName>
</protein>
<feature type="non-terminal residue" evidence="1">
    <location>
        <position position="385"/>
    </location>
</feature>
<keyword evidence="2" id="KW-1185">Reference proteome</keyword>
<sequence>MRCIHQKFTLSALPSHFFKCDPTVLPHSQHSPSFSCLSAIFSIFEISPRLFTKGISLPEKIKEEGQASEELSPPPFPTLPLEIPKAPSSFTASLSQGESLCAPLSSLLSSLTTHFVCEYYWSSLRGLLPLRYKFLYHCSDADMRKLDCGWPVVAFIDFITRNGSQSFESKSKRDEFLQSLKEGGSHGEHSERAFRFKNFNDLFEFSFILSNPLFITSVMEGLSAVLHDPHFTPLVAMDDWRLWSIIATSGLAAPYMALSSYLLEKMSSPSTALSTPSLLFPFSFTEFHSYKPPSYSDSPLVDPSHSVKRKRLSMQPVEIATEAVLPPFSTSQTQVSSQHVKRIQLKSFELSSDPSASHSFVEASPLLLSESQPSSTLRKGRNSDP</sequence>